<dbReference type="AlphaFoldDB" id="A0A9N8ZCI7"/>
<keyword evidence="5" id="KW-0687">Ribonucleoprotein</keyword>
<evidence type="ECO:0000313" key="8">
    <source>
        <dbReference type="EMBL" id="CAG8480411.1"/>
    </source>
</evidence>
<accession>A0A9N8ZCI7</accession>
<reference evidence="8" key="1">
    <citation type="submission" date="2021-06" db="EMBL/GenBank/DDBJ databases">
        <authorList>
            <person name="Kallberg Y."/>
            <person name="Tangrot J."/>
            <person name="Rosling A."/>
        </authorList>
    </citation>
    <scope>NUCLEOTIDE SEQUENCE</scope>
    <source>
        <strain evidence="8">CL551</strain>
    </source>
</reference>
<keyword evidence="9" id="KW-1185">Reference proteome</keyword>
<keyword evidence="3" id="KW-0689">Ribosomal protein</keyword>
<dbReference type="EMBL" id="CAJVPV010000941">
    <property type="protein sequence ID" value="CAG8480411.1"/>
    <property type="molecule type" value="Genomic_DNA"/>
</dbReference>
<comment type="similarity">
    <text evidence="2">Belongs to the mitochondrion-specific ribosomal protein mL50 family.</text>
</comment>
<protein>
    <recommendedName>
        <fullName evidence="6">Large ribosomal subunit protein mL50</fullName>
    </recommendedName>
    <alternativeName>
        <fullName evidence="7">39S ribosomal protein L50, mitochondrial</fullName>
    </alternativeName>
</protein>
<evidence type="ECO:0000256" key="7">
    <source>
        <dbReference type="ARBA" id="ARBA00035398"/>
    </source>
</evidence>
<evidence type="ECO:0000256" key="3">
    <source>
        <dbReference type="ARBA" id="ARBA00022980"/>
    </source>
</evidence>
<proteinExistence type="inferred from homology"/>
<dbReference type="Pfam" id="PF10501">
    <property type="entry name" value="Ribosomal_L50"/>
    <property type="match status" value="1"/>
</dbReference>
<comment type="subcellular location">
    <subcellularLocation>
        <location evidence="1">Mitochondrion</location>
    </subcellularLocation>
</comment>
<organism evidence="8 9">
    <name type="scientific">Acaulospora morrowiae</name>
    <dbReference type="NCBI Taxonomy" id="94023"/>
    <lineage>
        <taxon>Eukaryota</taxon>
        <taxon>Fungi</taxon>
        <taxon>Fungi incertae sedis</taxon>
        <taxon>Mucoromycota</taxon>
        <taxon>Glomeromycotina</taxon>
        <taxon>Glomeromycetes</taxon>
        <taxon>Diversisporales</taxon>
        <taxon>Acaulosporaceae</taxon>
        <taxon>Acaulospora</taxon>
    </lineage>
</organism>
<dbReference type="PANTHER" id="PTHR31542:SF1">
    <property type="entry name" value="LARGE RIBOSOMAL SUBUNIT PROTEIN ML50"/>
    <property type="match status" value="1"/>
</dbReference>
<name>A0A9N8ZCI7_9GLOM</name>
<evidence type="ECO:0000256" key="2">
    <source>
        <dbReference type="ARBA" id="ARBA00008860"/>
    </source>
</evidence>
<gene>
    <name evidence="8" type="ORF">AMORRO_LOCUS2281</name>
</gene>
<dbReference type="Proteomes" id="UP000789342">
    <property type="component" value="Unassembled WGS sequence"/>
</dbReference>
<evidence type="ECO:0000256" key="1">
    <source>
        <dbReference type="ARBA" id="ARBA00004173"/>
    </source>
</evidence>
<comment type="caution">
    <text evidence="8">The sequence shown here is derived from an EMBL/GenBank/DDBJ whole genome shotgun (WGS) entry which is preliminary data.</text>
</comment>
<sequence length="248" mass="29217">MAASLRMFSGLAFRKIIKHEIRRDQNFSRIILKASFSYTPVSYGVLDYVRKLNPFHQGKDVKTETQKDTNDKRPTESFEAILDEIEQEGDGTLGVKKLKDRAEIKNHIYHILENHIQIPTDVGKVGWMDVKLDDQTLKFAILRDCMMATGRVVPNLELNNMKTIGDVIKFYQVEEKDTRIGHPVAEWFIENRYKFPPNMKFIPYVKEVGVRRQDRVKKQKIPKKVKEKLVKEKLYRKERLAERRKLKL</sequence>
<evidence type="ECO:0000256" key="5">
    <source>
        <dbReference type="ARBA" id="ARBA00023274"/>
    </source>
</evidence>
<dbReference type="InterPro" id="IPR018305">
    <property type="entry name" value="Ribosomal_m50"/>
</dbReference>
<evidence type="ECO:0000313" key="9">
    <source>
        <dbReference type="Proteomes" id="UP000789342"/>
    </source>
</evidence>
<keyword evidence="4" id="KW-0496">Mitochondrion</keyword>
<dbReference type="OrthoDB" id="6220758at2759"/>
<evidence type="ECO:0000256" key="6">
    <source>
        <dbReference type="ARBA" id="ARBA00035183"/>
    </source>
</evidence>
<evidence type="ECO:0000256" key="4">
    <source>
        <dbReference type="ARBA" id="ARBA00023128"/>
    </source>
</evidence>
<dbReference type="PANTHER" id="PTHR31542">
    <property type="entry name" value="39A RIBOSOMAL PROTEIN L50, MITOCHONDRIAL"/>
    <property type="match status" value="1"/>
</dbReference>
<dbReference type="GO" id="GO:0005762">
    <property type="term" value="C:mitochondrial large ribosomal subunit"/>
    <property type="evidence" value="ECO:0007669"/>
    <property type="project" value="TreeGrafter"/>
</dbReference>